<keyword evidence="2" id="KW-0808">Transferase</keyword>
<dbReference type="Proteomes" id="UP000063964">
    <property type="component" value="Chromosome"/>
</dbReference>
<proteinExistence type="predicted"/>
<dbReference type="EMBL" id="CP014230">
    <property type="protein sequence ID" value="AMD93481.1"/>
    <property type="molecule type" value="Genomic_DNA"/>
</dbReference>
<dbReference type="GO" id="GO:0035312">
    <property type="term" value="F:5'-3' DNA exonuclease activity"/>
    <property type="evidence" value="ECO:0007669"/>
    <property type="project" value="TreeGrafter"/>
</dbReference>
<protein>
    <submittedName>
        <fullName evidence="2">Phosphotransferase</fullName>
    </submittedName>
</protein>
<dbReference type="Gene3D" id="3.20.20.140">
    <property type="entry name" value="Metal-dependent hydrolases"/>
    <property type="match status" value="1"/>
</dbReference>
<dbReference type="GO" id="GO:0004534">
    <property type="term" value="F:5'-3' RNA exonuclease activity"/>
    <property type="evidence" value="ECO:0007669"/>
    <property type="project" value="TreeGrafter"/>
</dbReference>
<reference evidence="3" key="1">
    <citation type="submission" date="2016-02" db="EMBL/GenBank/DDBJ databases">
        <authorList>
            <person name="Holder M.E."/>
            <person name="Ajami N.J."/>
            <person name="Petrosino J.F."/>
        </authorList>
    </citation>
    <scope>NUCLEOTIDE SEQUENCE [LARGE SCALE GENOMIC DNA]</scope>
    <source>
        <strain evidence="3">DSM 12838</strain>
    </source>
</reference>
<dbReference type="PANTHER" id="PTHR42924:SF3">
    <property type="entry name" value="POLYMERASE_HISTIDINOL PHOSPHATASE N-TERMINAL DOMAIN-CONTAINING PROTEIN"/>
    <property type="match status" value="1"/>
</dbReference>
<dbReference type="Gene3D" id="1.10.150.650">
    <property type="match status" value="1"/>
</dbReference>
<dbReference type="CDD" id="cd07438">
    <property type="entry name" value="PHP_HisPPase_AMP"/>
    <property type="match status" value="1"/>
</dbReference>
<organism evidence="2 3">
    <name type="scientific">Desulfomicrobium orale DSM 12838</name>
    <dbReference type="NCBI Taxonomy" id="888061"/>
    <lineage>
        <taxon>Bacteria</taxon>
        <taxon>Pseudomonadati</taxon>
        <taxon>Thermodesulfobacteriota</taxon>
        <taxon>Desulfovibrionia</taxon>
        <taxon>Desulfovibrionales</taxon>
        <taxon>Desulfomicrobiaceae</taxon>
        <taxon>Desulfomicrobium</taxon>
    </lineage>
</organism>
<evidence type="ECO:0000313" key="3">
    <source>
        <dbReference type="Proteomes" id="UP000063964"/>
    </source>
</evidence>
<dbReference type="AlphaFoldDB" id="A0A109W6C3"/>
<dbReference type="SUPFAM" id="SSF89550">
    <property type="entry name" value="PHP domain-like"/>
    <property type="match status" value="1"/>
</dbReference>
<dbReference type="InterPro" id="IPR004013">
    <property type="entry name" value="PHP_dom"/>
</dbReference>
<accession>A0A109W6C3</accession>
<evidence type="ECO:0000313" key="2">
    <source>
        <dbReference type="EMBL" id="AMD93481.1"/>
    </source>
</evidence>
<sequence>MTEIDLHTHSTASDGSFTPAELVAEAVRLRLKALALTDHDTILGLPEARVAGQRLGLELIGGCELSVSCDHGSMHLLGLWIPGEPAVLGPALARLAELRIARNKAIVHNLNRHGIDLTYAELEEAAGGGSVGRPHIAEMLVRKNVVRSLNEAFHSWLRPGTKGYAPKEKLTPGQAMELLRAERATIVLAHPCTLNLDGNALESLLRDLKDQGLDGVEVHYSMHTQGQTNLYAHLCRKLDLLPSAGSDFHGAYKPNIALGRGKGGLRASYDLVRRMKEHRAALGQPVPD</sequence>
<dbReference type="SMART" id="SM00481">
    <property type="entry name" value="POLIIIAc"/>
    <property type="match status" value="1"/>
</dbReference>
<dbReference type="InterPro" id="IPR003141">
    <property type="entry name" value="Pol/His_phosphatase_N"/>
</dbReference>
<dbReference type="OrthoDB" id="9804333at2"/>
<dbReference type="STRING" id="888061.AXF15_10480"/>
<dbReference type="Pfam" id="PF02811">
    <property type="entry name" value="PHP"/>
    <property type="match status" value="1"/>
</dbReference>
<dbReference type="PANTHER" id="PTHR42924">
    <property type="entry name" value="EXONUCLEASE"/>
    <property type="match status" value="1"/>
</dbReference>
<dbReference type="RefSeq" id="WP_066607087.1">
    <property type="nucleotide sequence ID" value="NZ_CP014230.1"/>
</dbReference>
<name>A0A109W6C3_9BACT</name>
<dbReference type="InterPro" id="IPR016195">
    <property type="entry name" value="Pol/histidinol_Pase-like"/>
</dbReference>
<dbReference type="InterPro" id="IPR052018">
    <property type="entry name" value="PHP_domain"/>
</dbReference>
<dbReference type="GO" id="GO:0016740">
    <property type="term" value="F:transferase activity"/>
    <property type="evidence" value="ECO:0007669"/>
    <property type="project" value="UniProtKB-KW"/>
</dbReference>
<gene>
    <name evidence="2" type="ORF">AXF15_10480</name>
</gene>
<dbReference type="KEGG" id="doa:AXF15_10480"/>
<evidence type="ECO:0000259" key="1">
    <source>
        <dbReference type="SMART" id="SM00481"/>
    </source>
</evidence>
<feature type="domain" description="Polymerase/histidinol phosphatase N-terminal" evidence="1">
    <location>
        <begin position="4"/>
        <end position="69"/>
    </location>
</feature>
<keyword evidence="3" id="KW-1185">Reference proteome</keyword>